<organism evidence="2 3">
    <name type="scientific">Phycicoccus duodecadis</name>
    <dbReference type="NCBI Taxonomy" id="173053"/>
    <lineage>
        <taxon>Bacteria</taxon>
        <taxon>Bacillati</taxon>
        <taxon>Actinomycetota</taxon>
        <taxon>Actinomycetes</taxon>
        <taxon>Micrococcales</taxon>
        <taxon>Intrasporangiaceae</taxon>
        <taxon>Phycicoccus</taxon>
    </lineage>
</organism>
<accession>A0A2N3YJI9</accession>
<dbReference type="RefSeq" id="WP_101395495.1">
    <property type="nucleotide sequence ID" value="NZ_PJNE01000001.1"/>
</dbReference>
<gene>
    <name evidence="2" type="ORF">ATL31_1845</name>
</gene>
<evidence type="ECO:0000259" key="1">
    <source>
        <dbReference type="Pfam" id="PF12867"/>
    </source>
</evidence>
<evidence type="ECO:0000313" key="3">
    <source>
        <dbReference type="Proteomes" id="UP000233781"/>
    </source>
</evidence>
<dbReference type="AlphaFoldDB" id="A0A2N3YJI9"/>
<dbReference type="InterPro" id="IPR034660">
    <property type="entry name" value="DinB/YfiT-like"/>
</dbReference>
<protein>
    <submittedName>
        <fullName evidence="2">DinB family protein</fullName>
    </submittedName>
</protein>
<reference evidence="2 3" key="1">
    <citation type="submission" date="2017-12" db="EMBL/GenBank/DDBJ databases">
        <title>Sequencing the genomes of 1000 Actinobacteria strains.</title>
        <authorList>
            <person name="Klenk H.-P."/>
        </authorList>
    </citation>
    <scope>NUCLEOTIDE SEQUENCE [LARGE SCALE GENOMIC DNA]</scope>
    <source>
        <strain evidence="2 3">DSM 12806</strain>
    </source>
</reference>
<dbReference type="OrthoDB" id="3376896at2"/>
<dbReference type="Gene3D" id="1.20.120.450">
    <property type="entry name" value="dinb family like domain"/>
    <property type="match status" value="1"/>
</dbReference>
<comment type="caution">
    <text evidence="2">The sequence shown here is derived from an EMBL/GenBank/DDBJ whole genome shotgun (WGS) entry which is preliminary data.</text>
</comment>
<dbReference type="InterPro" id="IPR024775">
    <property type="entry name" value="DinB-like"/>
</dbReference>
<dbReference type="SUPFAM" id="SSF109854">
    <property type="entry name" value="DinB/YfiT-like putative metalloenzymes"/>
    <property type="match status" value="1"/>
</dbReference>
<dbReference type="Pfam" id="PF12867">
    <property type="entry name" value="DinB_2"/>
    <property type="match status" value="1"/>
</dbReference>
<proteinExistence type="predicted"/>
<feature type="domain" description="DinB-like" evidence="1">
    <location>
        <begin position="49"/>
        <end position="174"/>
    </location>
</feature>
<sequence length="185" mass="20021">MSEAEAGAVVPDTKDWTWTLERPCPDCGFVAGEVARADLTGVLAAVTAPWAEVLRRPDATARPAPSTWSPLEYGCHVRDVCRLFDERVRLMQDHDDPTFDDWDQDATAVRDRYGEQDPAVVAAGLAEGAAGWGRTLAAVPDDAWERTGRRSNGSLFTVLGLGRYGLHDLAHHLHDVGAAPVSTTS</sequence>
<keyword evidence="3" id="KW-1185">Reference proteome</keyword>
<name>A0A2N3YJI9_9MICO</name>
<dbReference type="EMBL" id="PJNE01000001">
    <property type="protein sequence ID" value="PKW27016.1"/>
    <property type="molecule type" value="Genomic_DNA"/>
</dbReference>
<evidence type="ECO:0000313" key="2">
    <source>
        <dbReference type="EMBL" id="PKW27016.1"/>
    </source>
</evidence>
<dbReference type="Proteomes" id="UP000233781">
    <property type="component" value="Unassembled WGS sequence"/>
</dbReference>